<comment type="caution">
    <text evidence="3">The sequence shown here is derived from an EMBL/GenBank/DDBJ whole genome shotgun (WGS) entry which is preliminary data.</text>
</comment>
<sequence length="170" mass="17972">MTALRALALAGLCALPVLASAQWMYLDQHGRKVFSDKAPPPETPPGKILRQPGMKSSASATAEPQATPVAAQTAAAASAPKIIGKDKALEDRRKQAEAAEAEKTKAAAEAQAKVQADNCARARQAKATYDSGQRIARINAKGEREVVDDSQRQSELKRIEGIIASDCKPA</sequence>
<dbReference type="OrthoDB" id="9181422at2"/>
<accession>A0A4Z0BRL2</accession>
<evidence type="ECO:0000313" key="4">
    <source>
        <dbReference type="Proteomes" id="UP000298180"/>
    </source>
</evidence>
<dbReference type="RefSeq" id="WP_135265226.1">
    <property type="nucleotide sequence ID" value="NZ_SMLM01000003.1"/>
</dbReference>
<name>A0A4Z0BRL2_9BURK</name>
<dbReference type="Proteomes" id="UP000298180">
    <property type="component" value="Unassembled WGS sequence"/>
</dbReference>
<keyword evidence="4" id="KW-1185">Reference proteome</keyword>
<keyword evidence="2" id="KW-0732">Signal</keyword>
<reference evidence="3 4" key="1">
    <citation type="submission" date="2019-03" db="EMBL/GenBank/DDBJ databases">
        <title>Ramlibacter henchirensis DSM 14656, whole genome shotgun sequence.</title>
        <authorList>
            <person name="Zhang X."/>
            <person name="Feng G."/>
            <person name="Zhu H."/>
        </authorList>
    </citation>
    <scope>NUCLEOTIDE SEQUENCE [LARGE SCALE GENOMIC DNA]</scope>
    <source>
        <strain evidence="3 4">DSM 14656</strain>
    </source>
</reference>
<gene>
    <name evidence="3" type="ORF">EZ313_20855</name>
</gene>
<protein>
    <submittedName>
        <fullName evidence="3">DUF4124 domain-containing protein</fullName>
    </submittedName>
</protein>
<feature type="chain" id="PRO_5021186538" evidence="2">
    <location>
        <begin position="22"/>
        <end position="170"/>
    </location>
</feature>
<feature type="region of interest" description="Disordered" evidence="1">
    <location>
        <begin position="33"/>
        <end position="103"/>
    </location>
</feature>
<feature type="compositionally biased region" description="Low complexity" evidence="1">
    <location>
        <begin position="60"/>
        <end position="80"/>
    </location>
</feature>
<evidence type="ECO:0000313" key="3">
    <source>
        <dbReference type="EMBL" id="TFZ00888.1"/>
    </source>
</evidence>
<proteinExistence type="predicted"/>
<feature type="signal peptide" evidence="2">
    <location>
        <begin position="1"/>
        <end position="21"/>
    </location>
</feature>
<organism evidence="3 4">
    <name type="scientific">Ramlibacter henchirensis</name>
    <dbReference type="NCBI Taxonomy" id="204072"/>
    <lineage>
        <taxon>Bacteria</taxon>
        <taxon>Pseudomonadati</taxon>
        <taxon>Pseudomonadota</taxon>
        <taxon>Betaproteobacteria</taxon>
        <taxon>Burkholderiales</taxon>
        <taxon>Comamonadaceae</taxon>
        <taxon>Ramlibacter</taxon>
    </lineage>
</organism>
<feature type="compositionally biased region" description="Basic and acidic residues" evidence="1">
    <location>
        <begin position="83"/>
        <end position="103"/>
    </location>
</feature>
<evidence type="ECO:0000256" key="1">
    <source>
        <dbReference type="SAM" id="MobiDB-lite"/>
    </source>
</evidence>
<dbReference type="EMBL" id="SMLM01000003">
    <property type="protein sequence ID" value="TFZ00888.1"/>
    <property type="molecule type" value="Genomic_DNA"/>
</dbReference>
<evidence type="ECO:0000256" key="2">
    <source>
        <dbReference type="SAM" id="SignalP"/>
    </source>
</evidence>
<dbReference type="AlphaFoldDB" id="A0A4Z0BRL2"/>